<dbReference type="Pfam" id="PF04187">
    <property type="entry name" value="Cofac_haem_bdg"/>
    <property type="match status" value="1"/>
</dbReference>
<accession>A0ABU8I630</accession>
<keyword evidence="2" id="KW-0449">Lipoprotein</keyword>
<gene>
    <name evidence="2" type="ORF">VJ786_09720</name>
</gene>
<feature type="domain" description="Haem-binding uptake Tiki superfamily ChaN" evidence="1">
    <location>
        <begin position="48"/>
        <end position="244"/>
    </location>
</feature>
<dbReference type="RefSeq" id="WP_134776396.1">
    <property type="nucleotide sequence ID" value="NZ_JAYLLN010000021.1"/>
</dbReference>
<name>A0ABU8I630_9SPHI</name>
<organism evidence="2 3">
    <name type="scientific">Sphingobacterium tenebrionis</name>
    <dbReference type="NCBI Taxonomy" id="3111775"/>
    <lineage>
        <taxon>Bacteria</taxon>
        <taxon>Pseudomonadati</taxon>
        <taxon>Bacteroidota</taxon>
        <taxon>Sphingobacteriia</taxon>
        <taxon>Sphingobacteriales</taxon>
        <taxon>Sphingobacteriaceae</taxon>
        <taxon>Sphingobacterium</taxon>
    </lineage>
</organism>
<comment type="caution">
    <text evidence="2">The sequence shown here is derived from an EMBL/GenBank/DDBJ whole genome shotgun (WGS) entry which is preliminary data.</text>
</comment>
<dbReference type="EMBL" id="JAYLLN010000021">
    <property type="protein sequence ID" value="MEI5985180.1"/>
    <property type="molecule type" value="Genomic_DNA"/>
</dbReference>
<evidence type="ECO:0000313" key="2">
    <source>
        <dbReference type="EMBL" id="MEI5985180.1"/>
    </source>
</evidence>
<dbReference type="InterPro" id="IPR007314">
    <property type="entry name" value="Cofac_haem-bd_dom"/>
</dbReference>
<sequence>MKIIGILILFLLPNMVVLAQEVETQEFVEAEIILKDKNGKNSSLENVVQAVEERPLVFFGELHDNEQAHKVQLKLLTLLNKVHPTVVLGMEMFETDVQHIIDEYFADLISQKSFESEARVWSNYQNDYKPLVEFAKANKIKLIASNVPRRYANAVYKQGITVLDKFDSRVRSFMAKLPLKVDTTLTTYQDMREMLPGHDATNMIFSQALKDATMAEFILKNYQEGQVFLHINGAYHSKMKEGIISFFPKDIQQKVLTINTVKREEVTPELLATADFTLIVD</sequence>
<proteinExistence type="predicted"/>
<dbReference type="Proteomes" id="UP001363035">
    <property type="component" value="Unassembled WGS sequence"/>
</dbReference>
<dbReference type="CDD" id="cd14727">
    <property type="entry name" value="ChanN-like"/>
    <property type="match status" value="1"/>
</dbReference>
<keyword evidence="3" id="KW-1185">Reference proteome</keyword>
<evidence type="ECO:0000313" key="3">
    <source>
        <dbReference type="Proteomes" id="UP001363035"/>
    </source>
</evidence>
<evidence type="ECO:0000259" key="1">
    <source>
        <dbReference type="Pfam" id="PF04187"/>
    </source>
</evidence>
<protein>
    <submittedName>
        <fullName evidence="2">ChaN family lipoprotein</fullName>
    </submittedName>
</protein>
<reference evidence="2 3" key="1">
    <citation type="submission" date="2024-01" db="EMBL/GenBank/DDBJ databases">
        <title>Sphingobacterium tenebrionis sp. nov., a novel endophyte isolated from tenebrio molitor intestines.</title>
        <authorList>
            <person name="Zhang C."/>
        </authorList>
    </citation>
    <scope>NUCLEOTIDE SEQUENCE [LARGE SCALE GENOMIC DNA]</scope>
    <source>
        <strain evidence="2 3">PU5-4</strain>
    </source>
</reference>
<dbReference type="Gene3D" id="3.40.50.11550">
    <property type="match status" value="1"/>
</dbReference>
<dbReference type="SUPFAM" id="SSF159501">
    <property type="entry name" value="EreA/ChaN-like"/>
    <property type="match status" value="1"/>
</dbReference>